<dbReference type="Pfam" id="PF00255">
    <property type="entry name" value="GSHPx"/>
    <property type="match status" value="1"/>
</dbReference>
<dbReference type="PANTHER" id="PTHR11592:SF78">
    <property type="entry name" value="GLUTATHIONE PEROXIDASE"/>
    <property type="match status" value="1"/>
</dbReference>
<dbReference type="InterPro" id="IPR029759">
    <property type="entry name" value="GPX_AS"/>
</dbReference>
<evidence type="ECO:0000313" key="7">
    <source>
        <dbReference type="EMBL" id="SCB19995.1"/>
    </source>
</evidence>
<evidence type="ECO:0000256" key="6">
    <source>
        <dbReference type="SAM" id="SignalP"/>
    </source>
</evidence>
<dbReference type="InterPro" id="IPR000889">
    <property type="entry name" value="Glutathione_peroxidase"/>
</dbReference>
<reference evidence="8" key="1">
    <citation type="submission" date="2016-08" db="EMBL/GenBank/DDBJ databases">
        <authorList>
            <person name="Varghese N."/>
            <person name="Submissions Spin"/>
        </authorList>
    </citation>
    <scope>NUCLEOTIDE SEQUENCE [LARGE SCALE GENOMIC DNA]</scope>
    <source>
        <strain evidence="8">ERR11</strain>
    </source>
</reference>
<dbReference type="GO" id="GO:0034599">
    <property type="term" value="P:cellular response to oxidative stress"/>
    <property type="evidence" value="ECO:0007669"/>
    <property type="project" value="TreeGrafter"/>
</dbReference>
<name>A0A1C3UX11_9BRAD</name>
<dbReference type="Gene3D" id="3.40.30.10">
    <property type="entry name" value="Glutaredoxin"/>
    <property type="match status" value="1"/>
</dbReference>
<feature type="signal peptide" evidence="6">
    <location>
        <begin position="1"/>
        <end position="24"/>
    </location>
</feature>
<dbReference type="Proteomes" id="UP000199184">
    <property type="component" value="Unassembled WGS sequence"/>
</dbReference>
<sequence length="189" mass="20424">MMNRRTMLTTALAGMLVPATRALADGGMSRISAYAFSFPALSGEDIRLAAFTGKPLLVVNTASLCGYTQQYAGLQEIWSEFRARGLTVIGVPSNDFGGQEPGGTSEITETAHHQYGVTFPVAAKANVVGAKAHPFYKWAADARPREVPRWNFHKYLIGRDGYIAEVFPSAVEPADTRIKTAIARTLADS</sequence>
<dbReference type="GO" id="GO:0004601">
    <property type="term" value="F:peroxidase activity"/>
    <property type="evidence" value="ECO:0007669"/>
    <property type="project" value="UniProtKB-KW"/>
</dbReference>
<dbReference type="PIRSF" id="PIRSF000303">
    <property type="entry name" value="Glutathion_perox"/>
    <property type="match status" value="1"/>
</dbReference>
<keyword evidence="2 5" id="KW-0575">Peroxidase</keyword>
<protein>
    <recommendedName>
        <fullName evidence="5">Glutathione peroxidase</fullName>
    </recommendedName>
</protein>
<evidence type="ECO:0000256" key="4">
    <source>
        <dbReference type="PIRSR" id="PIRSR000303-1"/>
    </source>
</evidence>
<dbReference type="CDD" id="cd00340">
    <property type="entry name" value="GSH_Peroxidase"/>
    <property type="match status" value="1"/>
</dbReference>
<evidence type="ECO:0000313" key="8">
    <source>
        <dbReference type="Proteomes" id="UP000199184"/>
    </source>
</evidence>
<evidence type="ECO:0000256" key="5">
    <source>
        <dbReference type="RuleBase" id="RU000499"/>
    </source>
</evidence>
<dbReference type="PROSITE" id="PS51355">
    <property type="entry name" value="GLUTATHIONE_PEROXID_3"/>
    <property type="match status" value="1"/>
</dbReference>
<dbReference type="EMBL" id="FMAI01000002">
    <property type="protein sequence ID" value="SCB19995.1"/>
    <property type="molecule type" value="Genomic_DNA"/>
</dbReference>
<proteinExistence type="inferred from homology"/>
<dbReference type="SUPFAM" id="SSF52833">
    <property type="entry name" value="Thioredoxin-like"/>
    <property type="match status" value="1"/>
</dbReference>
<dbReference type="AlphaFoldDB" id="A0A1C3UX11"/>
<dbReference type="PANTHER" id="PTHR11592">
    <property type="entry name" value="GLUTATHIONE PEROXIDASE"/>
    <property type="match status" value="1"/>
</dbReference>
<comment type="similarity">
    <text evidence="1 5">Belongs to the glutathione peroxidase family.</text>
</comment>
<dbReference type="RefSeq" id="WP_091955103.1">
    <property type="nucleotide sequence ID" value="NZ_FMAI01000002.1"/>
</dbReference>
<keyword evidence="6" id="KW-0732">Signal</keyword>
<keyword evidence="3 5" id="KW-0560">Oxidoreductase</keyword>
<evidence type="ECO:0000256" key="2">
    <source>
        <dbReference type="ARBA" id="ARBA00022559"/>
    </source>
</evidence>
<keyword evidence="8" id="KW-1185">Reference proteome</keyword>
<evidence type="ECO:0000256" key="3">
    <source>
        <dbReference type="ARBA" id="ARBA00023002"/>
    </source>
</evidence>
<accession>A0A1C3UX11</accession>
<dbReference type="PROSITE" id="PS00460">
    <property type="entry name" value="GLUTATHIONE_PEROXID_1"/>
    <property type="match status" value="1"/>
</dbReference>
<gene>
    <name evidence="7" type="ORF">GA0061098_1002535</name>
</gene>
<dbReference type="InterPro" id="IPR036249">
    <property type="entry name" value="Thioredoxin-like_sf"/>
</dbReference>
<organism evidence="7 8">
    <name type="scientific">Bradyrhizobium shewense</name>
    <dbReference type="NCBI Taxonomy" id="1761772"/>
    <lineage>
        <taxon>Bacteria</taxon>
        <taxon>Pseudomonadati</taxon>
        <taxon>Pseudomonadota</taxon>
        <taxon>Alphaproteobacteria</taxon>
        <taxon>Hyphomicrobiales</taxon>
        <taxon>Nitrobacteraceae</taxon>
        <taxon>Bradyrhizobium</taxon>
    </lineage>
</organism>
<dbReference type="PRINTS" id="PR01011">
    <property type="entry name" value="GLUTPROXDASE"/>
</dbReference>
<evidence type="ECO:0000256" key="1">
    <source>
        <dbReference type="ARBA" id="ARBA00006926"/>
    </source>
</evidence>
<feature type="active site" evidence="4">
    <location>
        <position position="65"/>
    </location>
</feature>
<feature type="chain" id="PRO_5008683701" description="Glutathione peroxidase" evidence="6">
    <location>
        <begin position="25"/>
        <end position="189"/>
    </location>
</feature>